<dbReference type="InterPro" id="IPR006292">
    <property type="entry name" value="RNase_D"/>
</dbReference>
<dbReference type="Gene3D" id="1.10.150.80">
    <property type="entry name" value="HRDC domain"/>
    <property type="match status" value="2"/>
</dbReference>
<dbReference type="InterPro" id="IPR036397">
    <property type="entry name" value="RNaseH_sf"/>
</dbReference>
<dbReference type="PANTHER" id="PTHR47649">
    <property type="entry name" value="RIBONUCLEASE D"/>
    <property type="match status" value="1"/>
</dbReference>
<dbReference type="Gene3D" id="3.30.420.10">
    <property type="entry name" value="Ribonuclease H-like superfamily/Ribonuclease H"/>
    <property type="match status" value="1"/>
</dbReference>
<keyword evidence="4" id="KW-0378">Hydrolase</keyword>
<name>A0A317MWA2_9GAMM</name>
<dbReference type="SMART" id="SM00474">
    <property type="entry name" value="35EXOc"/>
    <property type="match status" value="1"/>
</dbReference>
<organism evidence="7 8">
    <name type="scientific">Plasticicumulans acidivorans</name>
    <dbReference type="NCBI Taxonomy" id="886464"/>
    <lineage>
        <taxon>Bacteria</taxon>
        <taxon>Pseudomonadati</taxon>
        <taxon>Pseudomonadota</taxon>
        <taxon>Gammaproteobacteria</taxon>
        <taxon>Candidatus Competibacteraceae</taxon>
        <taxon>Plasticicumulans</taxon>
    </lineage>
</organism>
<evidence type="ECO:0000259" key="6">
    <source>
        <dbReference type="SMART" id="SM00474"/>
    </source>
</evidence>
<gene>
    <name evidence="7" type="ORF">C7443_105182</name>
</gene>
<evidence type="ECO:0000256" key="5">
    <source>
        <dbReference type="ARBA" id="ARBA00022839"/>
    </source>
</evidence>
<dbReference type="SUPFAM" id="SSF47819">
    <property type="entry name" value="HRDC-like"/>
    <property type="match status" value="2"/>
</dbReference>
<dbReference type="InterPro" id="IPR044876">
    <property type="entry name" value="HRDC_dom_sf"/>
</dbReference>
<sequence length="384" mass="44122">MKNSSPPIFINSYEALYEFIRTLNCPRYIALDTEFMREKTYFPQLCLIQIESEGTVACIDTIAINKNELHPLINLIKNQKTTKILHGATQDLEIFYHLCDSIPSPIFDTQIAAGLLGQGNQIGYAPLTELLLGIKIDKSQSRTDWSQRPLSNEQLAYAANDVRFLHKIYHIQAEQLAVKGRNKWLEEDTHKLYDAQRYVTAPHDAWHKIKNTSTLNKKQLATLQELSTWRENTAIKKNLPRRWIMSDEALIEAAKTTVHTVKTPESSITDNEKASKQPCFYLTKNNIKALKKNTSHLKPRHIHSNNLTADQKTTIQFITKKVHICAVQNDITPEQILTRKQIEAIVKKEKSFESIGNWRSELLGPYVINELHQLLIEQDPTKKT</sequence>
<dbReference type="InterPro" id="IPR012337">
    <property type="entry name" value="RNaseH-like_sf"/>
</dbReference>
<keyword evidence="8" id="KW-1185">Reference proteome</keyword>
<evidence type="ECO:0000256" key="2">
    <source>
        <dbReference type="ARBA" id="ARBA00022694"/>
    </source>
</evidence>
<dbReference type="SUPFAM" id="SSF53098">
    <property type="entry name" value="Ribonuclease H-like"/>
    <property type="match status" value="1"/>
</dbReference>
<dbReference type="AlphaFoldDB" id="A0A317MWA2"/>
<evidence type="ECO:0000313" key="7">
    <source>
        <dbReference type="EMBL" id="PWV61749.1"/>
    </source>
</evidence>
<dbReference type="GO" id="GO:0000166">
    <property type="term" value="F:nucleotide binding"/>
    <property type="evidence" value="ECO:0007669"/>
    <property type="project" value="InterPro"/>
</dbReference>
<dbReference type="Pfam" id="PF01612">
    <property type="entry name" value="DNA_pol_A_exo1"/>
    <property type="match status" value="1"/>
</dbReference>
<comment type="caution">
    <text evidence="7">The sequence shown here is derived from an EMBL/GenBank/DDBJ whole genome shotgun (WGS) entry which is preliminary data.</text>
</comment>
<dbReference type="InterPro" id="IPR051086">
    <property type="entry name" value="RNase_D-like"/>
</dbReference>
<dbReference type="Pfam" id="PF00570">
    <property type="entry name" value="HRDC"/>
    <property type="match status" value="1"/>
</dbReference>
<keyword evidence="2" id="KW-0819">tRNA processing</keyword>
<evidence type="ECO:0000256" key="3">
    <source>
        <dbReference type="ARBA" id="ARBA00022722"/>
    </source>
</evidence>
<dbReference type="GO" id="GO:0008033">
    <property type="term" value="P:tRNA processing"/>
    <property type="evidence" value="ECO:0007669"/>
    <property type="project" value="UniProtKB-KW"/>
</dbReference>
<dbReference type="Proteomes" id="UP000246569">
    <property type="component" value="Unassembled WGS sequence"/>
</dbReference>
<feature type="domain" description="3'-5' exonuclease" evidence="6">
    <location>
        <begin position="7"/>
        <end position="177"/>
    </location>
</feature>
<keyword evidence="3" id="KW-0540">Nuclease</keyword>
<proteinExistence type="predicted"/>
<dbReference type="OrthoDB" id="9800549at2"/>
<accession>A0A317MWA2</accession>
<keyword evidence="1" id="KW-0963">Cytoplasm</keyword>
<dbReference type="InterPro" id="IPR010997">
    <property type="entry name" value="HRDC-like_sf"/>
</dbReference>
<dbReference type="PANTHER" id="PTHR47649:SF1">
    <property type="entry name" value="RIBONUCLEASE D"/>
    <property type="match status" value="1"/>
</dbReference>
<dbReference type="InterPro" id="IPR002562">
    <property type="entry name" value="3'-5'_exonuclease_dom"/>
</dbReference>
<dbReference type="NCBIfam" id="TIGR01388">
    <property type="entry name" value="rnd"/>
    <property type="match status" value="1"/>
</dbReference>
<reference evidence="7 8" key="1">
    <citation type="submission" date="2018-05" db="EMBL/GenBank/DDBJ databases">
        <title>Genomic Encyclopedia of Type Strains, Phase IV (KMG-IV): sequencing the most valuable type-strain genomes for metagenomic binning, comparative biology and taxonomic classification.</title>
        <authorList>
            <person name="Goeker M."/>
        </authorList>
    </citation>
    <scope>NUCLEOTIDE SEQUENCE [LARGE SCALE GENOMIC DNA]</scope>
    <source>
        <strain evidence="7 8">DSM 23606</strain>
    </source>
</reference>
<protein>
    <submittedName>
        <fullName evidence="7">Ribonuclease D</fullName>
    </submittedName>
</protein>
<evidence type="ECO:0000313" key="8">
    <source>
        <dbReference type="Proteomes" id="UP000246569"/>
    </source>
</evidence>
<dbReference type="EMBL" id="QGTJ01000005">
    <property type="protein sequence ID" value="PWV61749.1"/>
    <property type="molecule type" value="Genomic_DNA"/>
</dbReference>
<dbReference type="CDD" id="cd06142">
    <property type="entry name" value="RNaseD_exo"/>
    <property type="match status" value="1"/>
</dbReference>
<dbReference type="RefSeq" id="WP_110018537.1">
    <property type="nucleotide sequence ID" value="NZ_QGTJ01000005.1"/>
</dbReference>
<keyword evidence="5" id="KW-0269">Exonuclease</keyword>
<dbReference type="GO" id="GO:0008408">
    <property type="term" value="F:3'-5' exonuclease activity"/>
    <property type="evidence" value="ECO:0007669"/>
    <property type="project" value="InterPro"/>
</dbReference>
<dbReference type="GO" id="GO:0003676">
    <property type="term" value="F:nucleic acid binding"/>
    <property type="evidence" value="ECO:0007669"/>
    <property type="project" value="InterPro"/>
</dbReference>
<evidence type="ECO:0000256" key="1">
    <source>
        <dbReference type="ARBA" id="ARBA00022490"/>
    </source>
</evidence>
<dbReference type="InterPro" id="IPR002121">
    <property type="entry name" value="HRDC_dom"/>
</dbReference>
<evidence type="ECO:0000256" key="4">
    <source>
        <dbReference type="ARBA" id="ARBA00022801"/>
    </source>
</evidence>
<dbReference type="GO" id="GO:0033890">
    <property type="term" value="F:ribonuclease D activity"/>
    <property type="evidence" value="ECO:0007669"/>
    <property type="project" value="InterPro"/>
</dbReference>